<dbReference type="SUPFAM" id="SSF52172">
    <property type="entry name" value="CheY-like"/>
    <property type="match status" value="1"/>
</dbReference>
<evidence type="ECO:0000256" key="4">
    <source>
        <dbReference type="ARBA" id="ARBA00022777"/>
    </source>
</evidence>
<keyword evidence="11" id="KW-1185">Reference proteome</keyword>
<dbReference type="InterPro" id="IPR036097">
    <property type="entry name" value="HisK_dim/P_sf"/>
</dbReference>
<feature type="domain" description="Response regulatory" evidence="7">
    <location>
        <begin position="592"/>
        <end position="703"/>
    </location>
</feature>
<dbReference type="CDD" id="cd00082">
    <property type="entry name" value="HisKA"/>
    <property type="match status" value="1"/>
</dbReference>
<dbReference type="Gene3D" id="3.30.450.20">
    <property type="entry name" value="PAS domain"/>
    <property type="match status" value="2"/>
</dbReference>
<comment type="catalytic activity">
    <reaction evidence="1">
        <text>ATP + protein L-histidine = ADP + protein N-phospho-L-histidine.</text>
        <dbReference type="EC" id="2.7.13.3"/>
    </reaction>
</comment>
<evidence type="ECO:0000259" key="7">
    <source>
        <dbReference type="PROSITE" id="PS50110"/>
    </source>
</evidence>
<dbReference type="InterPro" id="IPR013656">
    <property type="entry name" value="PAS_4"/>
</dbReference>
<dbReference type="EMBL" id="JACHXI010000002">
    <property type="protein sequence ID" value="MBB3102422.1"/>
    <property type="molecule type" value="Genomic_DNA"/>
</dbReference>
<feature type="domain" description="PAC" evidence="9">
    <location>
        <begin position="242"/>
        <end position="296"/>
    </location>
</feature>
<dbReference type="Pfam" id="PF00072">
    <property type="entry name" value="Response_reg"/>
    <property type="match status" value="1"/>
</dbReference>
<dbReference type="InterPro" id="IPR035965">
    <property type="entry name" value="PAS-like_dom_sf"/>
</dbReference>
<dbReference type="Proteomes" id="UP000549250">
    <property type="component" value="Unassembled WGS sequence"/>
</dbReference>
<dbReference type="Gene3D" id="3.30.565.10">
    <property type="entry name" value="Histidine kinase-like ATPase, C-terminal domain"/>
    <property type="match status" value="1"/>
</dbReference>
<dbReference type="CDD" id="cd00130">
    <property type="entry name" value="PAS"/>
    <property type="match status" value="2"/>
</dbReference>
<evidence type="ECO:0000256" key="3">
    <source>
        <dbReference type="ARBA" id="ARBA00022553"/>
    </source>
</evidence>
<dbReference type="InterPro" id="IPR011006">
    <property type="entry name" value="CheY-like_superfamily"/>
</dbReference>
<feature type="domain" description="PAS" evidence="8">
    <location>
        <begin position="7"/>
        <end position="61"/>
    </location>
</feature>
<gene>
    <name evidence="10" type="ORF">FHR87_000795</name>
</gene>
<proteinExistence type="predicted"/>
<evidence type="ECO:0000313" key="11">
    <source>
        <dbReference type="Proteomes" id="UP000549250"/>
    </source>
</evidence>
<feature type="modified residue" description="4-aspartylphosphate" evidence="5">
    <location>
        <position position="641"/>
    </location>
</feature>
<dbReference type="PROSITE" id="PS50112">
    <property type="entry name" value="PAS"/>
    <property type="match status" value="1"/>
</dbReference>
<evidence type="ECO:0000259" key="8">
    <source>
        <dbReference type="PROSITE" id="PS50112"/>
    </source>
</evidence>
<sequence length="713" mass="78668">MEIYTLPRPSFESLFRFAPNAYVLLDLQLIILDANQAYLNLTGRSLEDICGKHVQEVFAPDPQHSESGQELMDSFARVLLRKIPDTLPVIRYPITCNKPEGPVFEERYWSVTHTPLLDEKGEVSAILQNTSDITELVCMKDQSPHSDSTMPQLESGVIGRALLMQDEGHQLRRLFAQAPGFVCFLRGPEHVFELVNEAYQDLTGRSQLIGKTVHECLPEIEQQGFIQLLDQVYESSEPFVGKRMRVLLQRRQGALDEVFIDFLCQPIIETDGSVSGIFVQGQDVTEQQYSEAQLLEYRVHLEEVVRERTRELECSEAKRRTAEAALFQAQKLEAIGKLTGGIAHAFNNMLQVIGGNLQLLRRTLNDDETTLRRLDAAVVSVDRSARLASQLLAFASRQPLQPQPVHLGELIERMSDLLDGSLGSGIAIELNMQDGLWPVQADVGNLESVILNLATNAGDAMSGKGRLQIFLDNRTLDEFEAGNRVPGDYVLLQMLDEGCGMTPEVQERAFEPFFSTKQNGSASGLGLSVVYGFIKQSGGFIDLQPRNEGGTAVQVYFPRCLDQSSIVPSKASGVVPQSPPAESVAIQTAGLRILFVEDDPTLRMLTGEVMAELGHSVTLGESAEVALRKLAEQHFDVLFTDIGLPGMSGLELARQVRRSHPQLGIVIASGYVVDAKTEGLESILTVLKPYDIDQVRKLLDGLQDMIGTAGPIG</sequence>
<dbReference type="RefSeq" id="WP_183165408.1">
    <property type="nucleotide sequence ID" value="NZ_JACHXI010000002.1"/>
</dbReference>
<dbReference type="SUPFAM" id="SSF47384">
    <property type="entry name" value="Homodimeric domain of signal transducing histidine kinase"/>
    <property type="match status" value="1"/>
</dbReference>
<reference evidence="10 11" key="1">
    <citation type="submission" date="2020-08" db="EMBL/GenBank/DDBJ databases">
        <title>Genomic Encyclopedia of Type Strains, Phase III (KMG-III): the genomes of soil and plant-associated and newly described type strains.</title>
        <authorList>
            <person name="Whitman W."/>
        </authorList>
    </citation>
    <scope>NUCLEOTIDE SEQUENCE [LARGE SCALE GENOMIC DNA]</scope>
    <source>
        <strain evidence="10 11">CECT 4462</strain>
    </source>
</reference>
<dbReference type="SMART" id="SM00448">
    <property type="entry name" value="REC"/>
    <property type="match status" value="1"/>
</dbReference>
<name>A0A839SZ50_AZOMA</name>
<dbReference type="GO" id="GO:0000155">
    <property type="term" value="F:phosphorelay sensor kinase activity"/>
    <property type="evidence" value="ECO:0007669"/>
    <property type="project" value="InterPro"/>
</dbReference>
<keyword evidence="4" id="KW-0418">Kinase</keyword>
<dbReference type="InterPro" id="IPR001789">
    <property type="entry name" value="Sig_transdc_resp-reg_receiver"/>
</dbReference>
<dbReference type="PANTHER" id="PTHR43065">
    <property type="entry name" value="SENSOR HISTIDINE KINASE"/>
    <property type="match status" value="1"/>
</dbReference>
<dbReference type="InterPro" id="IPR036890">
    <property type="entry name" value="HATPase_C_sf"/>
</dbReference>
<dbReference type="InterPro" id="IPR000014">
    <property type="entry name" value="PAS"/>
</dbReference>
<protein>
    <recommendedName>
        <fullName evidence="2">histidine kinase</fullName>
        <ecNumber evidence="2">2.7.13.3</ecNumber>
    </recommendedName>
</protein>
<accession>A0A839SZ50</accession>
<dbReference type="Gene3D" id="1.10.287.130">
    <property type="match status" value="1"/>
</dbReference>
<evidence type="ECO:0000259" key="6">
    <source>
        <dbReference type="PROSITE" id="PS50109"/>
    </source>
</evidence>
<dbReference type="PRINTS" id="PR00344">
    <property type="entry name" value="BCTRLSENSOR"/>
</dbReference>
<dbReference type="SMART" id="SM00091">
    <property type="entry name" value="PAS"/>
    <property type="match status" value="2"/>
</dbReference>
<dbReference type="Gene3D" id="3.40.50.2300">
    <property type="match status" value="1"/>
</dbReference>
<comment type="caution">
    <text evidence="10">The sequence shown here is derived from an EMBL/GenBank/DDBJ whole genome shotgun (WGS) entry which is preliminary data.</text>
</comment>
<dbReference type="InterPro" id="IPR000700">
    <property type="entry name" value="PAS-assoc_C"/>
</dbReference>
<evidence type="ECO:0000256" key="1">
    <source>
        <dbReference type="ARBA" id="ARBA00000085"/>
    </source>
</evidence>
<evidence type="ECO:0000256" key="5">
    <source>
        <dbReference type="PROSITE-ProRule" id="PRU00169"/>
    </source>
</evidence>
<dbReference type="PROSITE" id="PS50109">
    <property type="entry name" value="HIS_KIN"/>
    <property type="match status" value="1"/>
</dbReference>
<dbReference type="EC" id="2.7.13.3" evidence="2"/>
<feature type="domain" description="Histidine kinase" evidence="6">
    <location>
        <begin position="341"/>
        <end position="561"/>
    </location>
</feature>
<evidence type="ECO:0000256" key="2">
    <source>
        <dbReference type="ARBA" id="ARBA00012438"/>
    </source>
</evidence>
<dbReference type="SUPFAM" id="SSF55874">
    <property type="entry name" value="ATPase domain of HSP90 chaperone/DNA topoisomerase II/histidine kinase"/>
    <property type="match status" value="1"/>
</dbReference>
<dbReference type="InterPro" id="IPR003661">
    <property type="entry name" value="HisK_dim/P_dom"/>
</dbReference>
<organism evidence="10 11">
    <name type="scientific">Azomonas macrocytogenes</name>
    <name type="common">Azotobacter macrocytogenes</name>
    <dbReference type="NCBI Taxonomy" id="69962"/>
    <lineage>
        <taxon>Bacteria</taxon>
        <taxon>Pseudomonadati</taxon>
        <taxon>Pseudomonadota</taxon>
        <taxon>Gammaproteobacteria</taxon>
        <taxon>Pseudomonadales</taxon>
        <taxon>Pseudomonadaceae</taxon>
        <taxon>Azomonas</taxon>
    </lineage>
</organism>
<dbReference type="NCBIfam" id="TIGR00229">
    <property type="entry name" value="sensory_box"/>
    <property type="match status" value="1"/>
</dbReference>
<dbReference type="Pfam" id="PF08448">
    <property type="entry name" value="PAS_4"/>
    <property type="match status" value="2"/>
</dbReference>
<dbReference type="InterPro" id="IPR004358">
    <property type="entry name" value="Sig_transdc_His_kin-like_C"/>
</dbReference>
<evidence type="ECO:0000259" key="9">
    <source>
        <dbReference type="PROSITE" id="PS50113"/>
    </source>
</evidence>
<keyword evidence="4" id="KW-0808">Transferase</keyword>
<evidence type="ECO:0000313" key="10">
    <source>
        <dbReference type="EMBL" id="MBB3102422.1"/>
    </source>
</evidence>
<dbReference type="PROSITE" id="PS50113">
    <property type="entry name" value="PAC"/>
    <property type="match status" value="1"/>
</dbReference>
<dbReference type="PANTHER" id="PTHR43065:SF42">
    <property type="entry name" value="TWO-COMPONENT SENSOR PPRA"/>
    <property type="match status" value="1"/>
</dbReference>
<dbReference type="Pfam" id="PF02518">
    <property type="entry name" value="HATPase_c"/>
    <property type="match status" value="1"/>
</dbReference>
<dbReference type="PROSITE" id="PS50110">
    <property type="entry name" value="RESPONSE_REGULATORY"/>
    <property type="match status" value="1"/>
</dbReference>
<dbReference type="InterPro" id="IPR005467">
    <property type="entry name" value="His_kinase_dom"/>
</dbReference>
<dbReference type="SMART" id="SM00387">
    <property type="entry name" value="HATPase_c"/>
    <property type="match status" value="1"/>
</dbReference>
<dbReference type="SUPFAM" id="SSF55785">
    <property type="entry name" value="PYP-like sensor domain (PAS domain)"/>
    <property type="match status" value="2"/>
</dbReference>
<dbReference type="InterPro" id="IPR003594">
    <property type="entry name" value="HATPase_dom"/>
</dbReference>
<keyword evidence="3 5" id="KW-0597">Phosphoprotein</keyword>
<dbReference type="AlphaFoldDB" id="A0A839SZ50"/>